<evidence type="ECO:0000256" key="5">
    <source>
        <dbReference type="ARBA" id="ARBA00022692"/>
    </source>
</evidence>
<comment type="similarity">
    <text evidence="2 8">Belongs to the lactate permease family.</text>
</comment>
<dbReference type="Proteomes" id="UP000766336">
    <property type="component" value="Unassembled WGS sequence"/>
</dbReference>
<feature type="transmembrane region" description="Helical" evidence="8">
    <location>
        <begin position="30"/>
        <end position="54"/>
    </location>
</feature>
<feature type="transmembrane region" description="Helical" evidence="8">
    <location>
        <begin position="101"/>
        <end position="124"/>
    </location>
</feature>
<proteinExistence type="inferred from homology"/>
<evidence type="ECO:0000313" key="10">
    <source>
        <dbReference type="Proteomes" id="UP000766336"/>
    </source>
</evidence>
<feature type="transmembrane region" description="Helical" evidence="8">
    <location>
        <begin position="206"/>
        <end position="225"/>
    </location>
</feature>
<keyword evidence="3 8" id="KW-0813">Transport</keyword>
<feature type="transmembrane region" description="Helical" evidence="8">
    <location>
        <begin position="444"/>
        <end position="463"/>
    </location>
</feature>
<evidence type="ECO:0000256" key="2">
    <source>
        <dbReference type="ARBA" id="ARBA00010100"/>
    </source>
</evidence>
<feature type="transmembrane region" description="Helical" evidence="8">
    <location>
        <begin position="61"/>
        <end position="81"/>
    </location>
</feature>
<feature type="transmembrane region" description="Helical" evidence="8">
    <location>
        <begin position="288"/>
        <end position="310"/>
    </location>
</feature>
<keyword evidence="8" id="KW-0997">Cell inner membrane</keyword>
<feature type="transmembrane region" description="Helical" evidence="8">
    <location>
        <begin position="362"/>
        <end position="379"/>
    </location>
</feature>
<evidence type="ECO:0000256" key="8">
    <source>
        <dbReference type="RuleBase" id="RU365092"/>
    </source>
</evidence>
<keyword evidence="5 8" id="KW-0812">Transmembrane</keyword>
<dbReference type="RefSeq" id="WP_213669288.1">
    <property type="nucleotide sequence ID" value="NZ_JAHCDA010000001.1"/>
</dbReference>
<evidence type="ECO:0000256" key="3">
    <source>
        <dbReference type="ARBA" id="ARBA00022448"/>
    </source>
</evidence>
<sequence length="464" mass="47704">MTLALQAAPLLLLLALLASGRMGPLAACGIALLAALPAIAVTMPESATLIGILLHESPRAAFLAFQPIAVVSGGLLFHTAVVRSQGMAAPRAPTPARIFAVALPLGAFLESVTGFAVGAVFALSALHGMRIGGAVAVALAMQALVLVPWGGLGPGSALGAVLAGVPAQDMVALVAWPNAAWLLTLAPVLWWLQAKAGYPAPPREKAMQALILVTLAVLLVALHRILPFETVGVVASGIVAVWALWRADRPRDLATALRASWPYLLVTVCLLAARLVPNPPAFRPFPELPGFPITHVAVVLWIVALGLLAAQPQGLARVSTALHRALRPAAAMMLYVLLGRWLAGGGVAQALAQSLIESTGDFAAYALVPIGFLAGFITGSNVGGNAALMPVQVALGAQLGLPQLLAPALHNFTSGAGAGMSIAGTAMLCALLADRTRPGQVWRVMLPSMALVMLVGTLTLIFLR</sequence>
<keyword evidence="7 8" id="KW-0472">Membrane</keyword>
<reference evidence="9 10" key="1">
    <citation type="submission" date="2021-05" db="EMBL/GenBank/DDBJ databases">
        <title>Roseococcus sp. XZZS9, whole genome shotgun sequencing project.</title>
        <authorList>
            <person name="Zhao G."/>
            <person name="Shen L."/>
        </authorList>
    </citation>
    <scope>NUCLEOTIDE SEQUENCE [LARGE SCALE GENOMIC DNA]</scope>
    <source>
        <strain evidence="9 10">XZZS9</strain>
    </source>
</reference>
<feature type="transmembrane region" description="Helical" evidence="8">
    <location>
        <begin position="412"/>
        <end position="432"/>
    </location>
</feature>
<feature type="transmembrane region" description="Helical" evidence="8">
    <location>
        <begin position="131"/>
        <end position="150"/>
    </location>
</feature>
<gene>
    <name evidence="9" type="ORF">KHU32_07020</name>
</gene>
<evidence type="ECO:0000256" key="7">
    <source>
        <dbReference type="ARBA" id="ARBA00023136"/>
    </source>
</evidence>
<dbReference type="EMBL" id="JAHCDA010000001">
    <property type="protein sequence ID" value="MBS7810682.1"/>
    <property type="molecule type" value="Genomic_DNA"/>
</dbReference>
<name>A0ABS5QCK6_9PROT</name>
<feature type="transmembrane region" description="Helical" evidence="8">
    <location>
        <begin position="331"/>
        <end position="356"/>
    </location>
</feature>
<keyword evidence="4" id="KW-1003">Cell membrane</keyword>
<keyword evidence="10" id="KW-1185">Reference proteome</keyword>
<evidence type="ECO:0000313" key="9">
    <source>
        <dbReference type="EMBL" id="MBS7810682.1"/>
    </source>
</evidence>
<comment type="function">
    <text evidence="8">Uptake of L-lactate across the membrane. Can also transport D-lactate and glycolate.</text>
</comment>
<keyword evidence="6 8" id="KW-1133">Transmembrane helix</keyword>
<evidence type="ECO:0000256" key="4">
    <source>
        <dbReference type="ARBA" id="ARBA00022475"/>
    </source>
</evidence>
<organism evidence="9 10">
    <name type="scientific">Roseococcus pinisoli</name>
    <dbReference type="NCBI Taxonomy" id="2835040"/>
    <lineage>
        <taxon>Bacteria</taxon>
        <taxon>Pseudomonadati</taxon>
        <taxon>Pseudomonadota</taxon>
        <taxon>Alphaproteobacteria</taxon>
        <taxon>Acetobacterales</taxon>
        <taxon>Roseomonadaceae</taxon>
        <taxon>Roseococcus</taxon>
    </lineage>
</organism>
<comment type="subcellular location">
    <subcellularLocation>
        <location evidence="8">Cell inner membrane</location>
        <topology evidence="8">Multi-pass membrane protein</topology>
    </subcellularLocation>
    <subcellularLocation>
        <location evidence="1">Cell membrane</location>
        <topology evidence="1">Multi-pass membrane protein</topology>
    </subcellularLocation>
</comment>
<evidence type="ECO:0000256" key="1">
    <source>
        <dbReference type="ARBA" id="ARBA00004651"/>
    </source>
</evidence>
<protein>
    <recommendedName>
        <fullName evidence="8">L-lactate permease</fullName>
    </recommendedName>
</protein>
<evidence type="ECO:0000256" key="6">
    <source>
        <dbReference type="ARBA" id="ARBA00022989"/>
    </source>
</evidence>
<comment type="caution">
    <text evidence="9">The sequence shown here is derived from an EMBL/GenBank/DDBJ whole genome shotgun (WGS) entry which is preliminary data.</text>
</comment>
<feature type="transmembrane region" description="Helical" evidence="8">
    <location>
        <begin position="231"/>
        <end position="247"/>
    </location>
</feature>
<dbReference type="InterPro" id="IPR003804">
    <property type="entry name" value="Lactate_perm"/>
</dbReference>
<feature type="transmembrane region" description="Helical" evidence="8">
    <location>
        <begin position="170"/>
        <end position="194"/>
    </location>
</feature>
<feature type="transmembrane region" description="Helical" evidence="8">
    <location>
        <begin position="259"/>
        <end position="276"/>
    </location>
</feature>
<dbReference type="Pfam" id="PF02652">
    <property type="entry name" value="Lactate_perm"/>
    <property type="match status" value="1"/>
</dbReference>
<accession>A0ABS5QCK6</accession>